<name>A0A7S3HLB0_9STRA</name>
<evidence type="ECO:0000313" key="1">
    <source>
        <dbReference type="EMBL" id="CAE0298196.1"/>
    </source>
</evidence>
<gene>
    <name evidence="1" type="ORF">SELO1098_LOCUS27050</name>
    <name evidence="2" type="ORF">SELO1098_LOCUS27051</name>
</gene>
<dbReference type="EMBL" id="HBIC01052809">
    <property type="protein sequence ID" value="CAE0298196.1"/>
    <property type="molecule type" value="Transcribed_RNA"/>
</dbReference>
<reference evidence="1" key="1">
    <citation type="submission" date="2021-01" db="EMBL/GenBank/DDBJ databases">
        <authorList>
            <person name="Corre E."/>
            <person name="Pelletier E."/>
            <person name="Niang G."/>
            <person name="Scheremetjew M."/>
            <person name="Finn R."/>
            <person name="Kale V."/>
            <person name="Holt S."/>
            <person name="Cochrane G."/>
            <person name="Meng A."/>
            <person name="Brown T."/>
            <person name="Cohen L."/>
        </authorList>
    </citation>
    <scope>NUCLEOTIDE SEQUENCE</scope>
    <source>
        <strain evidence="1">CCAP 955/1</strain>
    </source>
</reference>
<organism evidence="1">
    <name type="scientific">Spumella elongata</name>
    <dbReference type="NCBI Taxonomy" id="89044"/>
    <lineage>
        <taxon>Eukaryota</taxon>
        <taxon>Sar</taxon>
        <taxon>Stramenopiles</taxon>
        <taxon>Ochrophyta</taxon>
        <taxon>Chrysophyceae</taxon>
        <taxon>Chromulinales</taxon>
        <taxon>Chromulinaceae</taxon>
        <taxon>Spumella</taxon>
    </lineage>
</organism>
<dbReference type="EMBL" id="HBIC01052810">
    <property type="protein sequence ID" value="CAE0298197.1"/>
    <property type="molecule type" value="Transcribed_RNA"/>
</dbReference>
<accession>A0A7S3HLB0</accession>
<dbReference type="AlphaFoldDB" id="A0A7S3HLB0"/>
<sequence length="137" mass="14468">MANADPSGMYVFGALCCCNTLISTDIAHFIGCAGISECLCIHEEFCLKANTAFMPCVIGPASGYLCKIGIPCCAFGIKIPTVLLKGKSSCFCLTTNCAFPPDADTPLMLAVYGLMCFPVIGCCNKFGTVPKTKVMPR</sequence>
<protein>
    <submittedName>
        <fullName evidence="1">Uncharacterized protein</fullName>
    </submittedName>
</protein>
<evidence type="ECO:0000313" key="2">
    <source>
        <dbReference type="EMBL" id="CAE0298197.1"/>
    </source>
</evidence>
<proteinExistence type="predicted"/>